<reference evidence="7" key="1">
    <citation type="submission" date="2019-12" db="EMBL/GenBank/DDBJ databases">
        <title>Genome sequence of Babesia ovis.</title>
        <authorList>
            <person name="Yamagishi J."/>
            <person name="Sevinc F."/>
            <person name="Xuan X."/>
        </authorList>
    </citation>
    <scope>NUCLEOTIDE SEQUENCE</scope>
    <source>
        <strain evidence="7">Selcuk</strain>
    </source>
</reference>
<evidence type="ECO:0000256" key="3">
    <source>
        <dbReference type="ARBA" id="ARBA00008088"/>
    </source>
</evidence>
<dbReference type="SUPFAM" id="SSF75445">
    <property type="entry name" value="D-ribose-5-phosphate isomerase (RpiA), lid domain"/>
    <property type="match status" value="1"/>
</dbReference>
<dbReference type="CDD" id="cd01398">
    <property type="entry name" value="RPI_A"/>
    <property type="match status" value="1"/>
</dbReference>
<dbReference type="Proteomes" id="UP001057455">
    <property type="component" value="Unassembled WGS sequence"/>
</dbReference>
<keyword evidence="6" id="KW-1133">Transmembrane helix</keyword>
<protein>
    <recommendedName>
        <fullName evidence="4">ribose-5-phosphate isomerase</fullName>
        <ecNumber evidence="4">5.3.1.6</ecNumber>
    </recommendedName>
</protein>
<dbReference type="OrthoDB" id="1555531at2759"/>
<keyword evidence="6" id="KW-0812">Transmembrane</keyword>
<dbReference type="NCBIfam" id="TIGR00021">
    <property type="entry name" value="rpiA"/>
    <property type="match status" value="1"/>
</dbReference>
<sequence length="234" mass="25313">MDQQECMRRAAEYAVDSYVKDGMVVGLGTGRTASHAVRHLAKLLSSGQLRNIVGVATSTATQSLMCELGIPSRDADDSVRIDVAIDGADAFDGDLNLIKGGGGALFREKLVEQGAQKLIIVVDSSKRASNHLLEAFHVPVEIVMFGHAATMRRVLERVGNHVRSWTKRVNTDGSVYVTDNSNVIMDIEFLPTDLARLDMELRSIHGVVCTGLFLGMVSTVVVAHPDGKLQVMPN</sequence>
<evidence type="ECO:0000256" key="2">
    <source>
        <dbReference type="ARBA" id="ARBA00004988"/>
    </source>
</evidence>
<keyword evidence="8" id="KW-1185">Reference proteome</keyword>
<dbReference type="Pfam" id="PF06026">
    <property type="entry name" value="Rib_5-P_isom_A"/>
    <property type="match status" value="1"/>
</dbReference>
<dbReference type="SUPFAM" id="SSF100950">
    <property type="entry name" value="NagB/RpiA/CoA transferase-like"/>
    <property type="match status" value="1"/>
</dbReference>
<organism evidence="7 8">
    <name type="scientific">Babesia ovis</name>
    <dbReference type="NCBI Taxonomy" id="5869"/>
    <lineage>
        <taxon>Eukaryota</taxon>
        <taxon>Sar</taxon>
        <taxon>Alveolata</taxon>
        <taxon>Apicomplexa</taxon>
        <taxon>Aconoidasida</taxon>
        <taxon>Piroplasmida</taxon>
        <taxon>Babesiidae</taxon>
        <taxon>Babesia</taxon>
    </lineage>
</organism>
<dbReference type="FunFam" id="3.40.50.1360:FF:000001">
    <property type="entry name" value="Ribose-5-phosphate isomerase A"/>
    <property type="match status" value="1"/>
</dbReference>
<dbReference type="InterPro" id="IPR004788">
    <property type="entry name" value="Ribose5P_isomerase_type_A"/>
</dbReference>
<comment type="pathway">
    <text evidence="2">Carbohydrate degradation; pentose phosphate pathway; D-ribose 5-phosphate from D-ribulose 5-phosphate (non-oxidative stage): step 1/1.</text>
</comment>
<accession>A0A9W5T8W6</accession>
<dbReference type="EC" id="5.3.1.6" evidence="4"/>
<evidence type="ECO:0000313" key="8">
    <source>
        <dbReference type="Proteomes" id="UP001057455"/>
    </source>
</evidence>
<evidence type="ECO:0000256" key="6">
    <source>
        <dbReference type="SAM" id="Phobius"/>
    </source>
</evidence>
<proteinExistence type="inferred from homology"/>
<dbReference type="EMBL" id="BLIY01000003">
    <property type="protein sequence ID" value="GFE52896.1"/>
    <property type="molecule type" value="Genomic_DNA"/>
</dbReference>
<evidence type="ECO:0000313" key="7">
    <source>
        <dbReference type="EMBL" id="GFE52896.1"/>
    </source>
</evidence>
<dbReference type="PANTHER" id="PTHR43748:SF3">
    <property type="entry name" value="RIBOSE-5-PHOSPHATE ISOMERASE 3, CHLOROPLASTIC-RELATED"/>
    <property type="match status" value="1"/>
</dbReference>
<dbReference type="Gene3D" id="3.30.70.260">
    <property type="match status" value="1"/>
</dbReference>
<gene>
    <name evidence="7" type="ORF">BaOVIS_003000</name>
</gene>
<dbReference type="GO" id="GO:0004751">
    <property type="term" value="F:ribose-5-phosphate isomerase activity"/>
    <property type="evidence" value="ECO:0007669"/>
    <property type="project" value="UniProtKB-EC"/>
</dbReference>
<keyword evidence="6" id="KW-0472">Membrane</keyword>
<comment type="caution">
    <text evidence="7">The sequence shown here is derived from an EMBL/GenBank/DDBJ whole genome shotgun (WGS) entry which is preliminary data.</text>
</comment>
<evidence type="ECO:0000256" key="4">
    <source>
        <dbReference type="ARBA" id="ARBA00011959"/>
    </source>
</evidence>
<dbReference type="NCBIfam" id="NF001924">
    <property type="entry name" value="PRK00702.1"/>
    <property type="match status" value="1"/>
</dbReference>
<comment type="similarity">
    <text evidence="3">Belongs to the ribose 5-phosphate isomerase family.</text>
</comment>
<dbReference type="InterPro" id="IPR050262">
    <property type="entry name" value="Ribose-5P_isomerase"/>
</dbReference>
<comment type="catalytic activity">
    <reaction evidence="1">
        <text>aldehydo-D-ribose 5-phosphate = D-ribulose 5-phosphate</text>
        <dbReference type="Rhea" id="RHEA:14657"/>
        <dbReference type="ChEBI" id="CHEBI:58121"/>
        <dbReference type="ChEBI" id="CHEBI:58273"/>
        <dbReference type="EC" id="5.3.1.6"/>
    </reaction>
</comment>
<evidence type="ECO:0000256" key="5">
    <source>
        <dbReference type="ARBA" id="ARBA00023235"/>
    </source>
</evidence>
<dbReference type="AlphaFoldDB" id="A0A9W5T8W6"/>
<keyword evidence="5 7" id="KW-0413">Isomerase</keyword>
<evidence type="ECO:0000256" key="1">
    <source>
        <dbReference type="ARBA" id="ARBA00001713"/>
    </source>
</evidence>
<feature type="transmembrane region" description="Helical" evidence="6">
    <location>
        <begin position="204"/>
        <end position="224"/>
    </location>
</feature>
<name>A0A9W5T8W6_BABOV</name>
<dbReference type="GO" id="GO:0009052">
    <property type="term" value="P:pentose-phosphate shunt, non-oxidative branch"/>
    <property type="evidence" value="ECO:0007669"/>
    <property type="project" value="InterPro"/>
</dbReference>
<dbReference type="PANTHER" id="PTHR43748">
    <property type="entry name" value="RIBOSE-5-PHOSPHATE ISOMERASE 3, CHLOROPLASTIC-RELATED"/>
    <property type="match status" value="1"/>
</dbReference>
<dbReference type="Gene3D" id="3.40.50.1360">
    <property type="match status" value="1"/>
</dbReference>
<dbReference type="InterPro" id="IPR037171">
    <property type="entry name" value="NagB/RpiA_transferase-like"/>
</dbReference>